<evidence type="ECO:0000313" key="3">
    <source>
        <dbReference type="EMBL" id="ASN82382.1"/>
    </source>
</evidence>
<dbReference type="InterPro" id="IPR000551">
    <property type="entry name" value="MerR-type_HTH_dom"/>
</dbReference>
<dbReference type="Gene3D" id="1.10.1660.10">
    <property type="match status" value="1"/>
</dbReference>
<dbReference type="Gene3D" id="3.20.80.10">
    <property type="entry name" value="Regulatory factor, effector binding domain"/>
    <property type="match status" value="1"/>
</dbReference>
<dbReference type="GO" id="GO:0003677">
    <property type="term" value="F:DNA binding"/>
    <property type="evidence" value="ECO:0007669"/>
    <property type="project" value="UniProtKB-KW"/>
</dbReference>
<dbReference type="KEGG" id="dfc:DFI_14425"/>
<keyword evidence="1" id="KW-0238">DNA-binding</keyword>
<protein>
    <submittedName>
        <fullName evidence="3">MerR family transcriptional regulator</fullName>
    </submittedName>
</protein>
<dbReference type="EMBL" id="CP021082">
    <property type="protein sequence ID" value="ASN82382.1"/>
    <property type="molecule type" value="Genomic_DNA"/>
</dbReference>
<organism evidence="3 4">
    <name type="scientific">Deinococcus ficus</name>
    <dbReference type="NCBI Taxonomy" id="317577"/>
    <lineage>
        <taxon>Bacteria</taxon>
        <taxon>Thermotogati</taxon>
        <taxon>Deinococcota</taxon>
        <taxon>Deinococci</taxon>
        <taxon>Deinococcales</taxon>
        <taxon>Deinococcaceae</taxon>
        <taxon>Deinococcus</taxon>
    </lineage>
</organism>
<keyword evidence="3" id="KW-0614">Plasmid</keyword>
<evidence type="ECO:0000313" key="4">
    <source>
        <dbReference type="Proteomes" id="UP000259030"/>
    </source>
</evidence>
<name>A0A221T0E4_9DEIO</name>
<geneLocation type="plasmid" evidence="4">
    <name>pdfi1</name>
</geneLocation>
<dbReference type="CDD" id="cd01107">
    <property type="entry name" value="HTH_BmrR"/>
    <property type="match status" value="1"/>
</dbReference>
<dbReference type="InterPro" id="IPR011256">
    <property type="entry name" value="Reg_factor_effector_dom_sf"/>
</dbReference>
<dbReference type="AlphaFoldDB" id="A0A221T0E4"/>
<dbReference type="Pfam" id="PF13411">
    <property type="entry name" value="MerR_1"/>
    <property type="match status" value="1"/>
</dbReference>
<accession>A0A221T0E4</accession>
<dbReference type="PANTHER" id="PTHR30204">
    <property type="entry name" value="REDOX-CYCLING DRUG-SENSING TRANSCRIPTIONAL ACTIVATOR SOXR"/>
    <property type="match status" value="1"/>
</dbReference>
<dbReference type="PROSITE" id="PS50937">
    <property type="entry name" value="HTH_MERR_2"/>
    <property type="match status" value="1"/>
</dbReference>
<feature type="domain" description="HTH merR-type" evidence="2">
    <location>
        <begin position="8"/>
        <end position="78"/>
    </location>
</feature>
<dbReference type="InterPro" id="IPR047057">
    <property type="entry name" value="MerR_fam"/>
</dbReference>
<dbReference type="Proteomes" id="UP000259030">
    <property type="component" value="Plasmid pDFI1"/>
</dbReference>
<keyword evidence="4" id="KW-1185">Reference proteome</keyword>
<dbReference type="RefSeq" id="WP_027463667.1">
    <property type="nucleotide sequence ID" value="NZ_CP021082.1"/>
</dbReference>
<dbReference type="GO" id="GO:0003700">
    <property type="term" value="F:DNA-binding transcription factor activity"/>
    <property type="evidence" value="ECO:0007669"/>
    <property type="project" value="InterPro"/>
</dbReference>
<dbReference type="InterPro" id="IPR009061">
    <property type="entry name" value="DNA-bd_dom_put_sf"/>
</dbReference>
<dbReference type="PANTHER" id="PTHR30204:SF97">
    <property type="entry name" value="MERR FAMILY REGULATORY PROTEIN"/>
    <property type="match status" value="1"/>
</dbReference>
<evidence type="ECO:0000259" key="2">
    <source>
        <dbReference type="PROSITE" id="PS50937"/>
    </source>
</evidence>
<proteinExistence type="predicted"/>
<dbReference type="SMART" id="SM00422">
    <property type="entry name" value="HTH_MERR"/>
    <property type="match status" value="1"/>
</dbReference>
<reference evidence="3 4" key="1">
    <citation type="submission" date="2017-05" db="EMBL/GenBank/DDBJ databases">
        <title>The complete genome sequence of Deinococcus ficus isolated from the rhizosphere of the Ficus religiosa L. in Taiwan.</title>
        <authorList>
            <person name="Wu K.-M."/>
            <person name="Liao T.-L."/>
            <person name="Liu Y.-M."/>
            <person name="Young C.-C."/>
            <person name="Tsai S.-F."/>
        </authorList>
    </citation>
    <scope>NUCLEOTIDE SEQUENCE [LARGE SCALE GENOMIC DNA]</scope>
    <source>
        <strain evidence="3 4">CC-FR2-10</strain>
        <plasmid evidence="4">pdfi1</plasmid>
    </source>
</reference>
<sequence length="275" mass="30522">MTDTTDPHLTIGAFARASRLSLKALRLYDELHLLPPARTDHLTGYRYYAPDQLDRAQLIGLLRQLGLPLSAVRAVLDAPAPARAAHLHQLWSEQEVEHGRRRSLARYLTEKLQGDTTMTHYEIQERFVPAQQVATLARRVYVADLPAFIEEAGTTLTDLTGPHTSGAAIVIYHGEVNADSDGPVEVCVPYRGELTAPPEVTLREEPAHHEAFVPLTRDQFEFPEILRAYDATRQYVQEHGQCTALSPREVYPVSWAGLPGNAFAGDVALPFEPSS</sequence>
<dbReference type="PROSITE" id="PS00552">
    <property type="entry name" value="HTH_MERR_1"/>
    <property type="match status" value="1"/>
</dbReference>
<gene>
    <name evidence="3" type="ORF">DFI_14425</name>
</gene>
<evidence type="ECO:0000256" key="1">
    <source>
        <dbReference type="ARBA" id="ARBA00023125"/>
    </source>
</evidence>
<dbReference type="SUPFAM" id="SSF46955">
    <property type="entry name" value="Putative DNA-binding domain"/>
    <property type="match status" value="1"/>
</dbReference>